<evidence type="ECO:0000256" key="2">
    <source>
        <dbReference type="ARBA" id="ARBA00023132"/>
    </source>
</evidence>
<feature type="compositionally biased region" description="Basic and acidic residues" evidence="3">
    <location>
        <begin position="299"/>
        <end position="311"/>
    </location>
</feature>
<feature type="compositionally biased region" description="Polar residues" evidence="3">
    <location>
        <begin position="64"/>
        <end position="76"/>
    </location>
</feature>
<feature type="compositionally biased region" description="Low complexity" evidence="3">
    <location>
        <begin position="912"/>
        <end position="924"/>
    </location>
</feature>
<feature type="compositionally biased region" description="Polar residues" evidence="3">
    <location>
        <begin position="536"/>
        <end position="554"/>
    </location>
</feature>
<dbReference type="AlphaFoldDB" id="A0AAN7UIG6"/>
<feature type="compositionally biased region" description="Low complexity" evidence="3">
    <location>
        <begin position="415"/>
        <end position="425"/>
    </location>
</feature>
<keyword evidence="5" id="KW-1185">Reference proteome</keyword>
<feature type="compositionally biased region" description="Polar residues" evidence="3">
    <location>
        <begin position="850"/>
        <end position="885"/>
    </location>
</feature>
<keyword evidence="2" id="KW-0813">Transport</keyword>
<feature type="compositionally biased region" description="Polar residues" evidence="3">
    <location>
        <begin position="312"/>
        <end position="336"/>
    </location>
</feature>
<gene>
    <name evidence="4" type="ORF">RRF57_004872</name>
</gene>
<feature type="compositionally biased region" description="Basic and acidic residues" evidence="3">
    <location>
        <begin position="746"/>
        <end position="760"/>
    </location>
</feature>
<feature type="compositionally biased region" description="Low complexity" evidence="3">
    <location>
        <begin position="964"/>
        <end position="991"/>
    </location>
</feature>
<comment type="subcellular location">
    <subcellularLocation>
        <location evidence="1">Nucleus</location>
        <location evidence="1">Nuclear pore complex</location>
    </subcellularLocation>
</comment>
<dbReference type="PANTHER" id="PTHR38697:SF1">
    <property type="entry name" value="NUCLEAR PORE COMPLEX PROTEIN SIMILAR TO S. CEREVISIAE NUP2 (EUROFUNG)"/>
    <property type="match status" value="1"/>
</dbReference>
<evidence type="ECO:0000313" key="5">
    <source>
        <dbReference type="Proteomes" id="UP001305414"/>
    </source>
</evidence>
<dbReference type="GO" id="GO:0005643">
    <property type="term" value="C:nuclear pore"/>
    <property type="evidence" value="ECO:0007669"/>
    <property type="project" value="UniProtKB-SubCell"/>
</dbReference>
<keyword evidence="2" id="KW-0653">Protein transport</keyword>
<organism evidence="4 5">
    <name type="scientific">Xylaria bambusicola</name>
    <dbReference type="NCBI Taxonomy" id="326684"/>
    <lineage>
        <taxon>Eukaryota</taxon>
        <taxon>Fungi</taxon>
        <taxon>Dikarya</taxon>
        <taxon>Ascomycota</taxon>
        <taxon>Pezizomycotina</taxon>
        <taxon>Sordariomycetes</taxon>
        <taxon>Xylariomycetidae</taxon>
        <taxon>Xylariales</taxon>
        <taxon>Xylariaceae</taxon>
        <taxon>Xylaria</taxon>
    </lineage>
</organism>
<dbReference type="Pfam" id="PF13634">
    <property type="entry name" value="Nucleoporin_FG"/>
    <property type="match status" value="4"/>
</dbReference>
<feature type="compositionally biased region" description="Polar residues" evidence="3">
    <location>
        <begin position="796"/>
        <end position="808"/>
    </location>
</feature>
<feature type="compositionally biased region" description="Polar residues" evidence="3">
    <location>
        <begin position="17"/>
        <end position="27"/>
    </location>
</feature>
<dbReference type="EMBL" id="JAWHQM010000010">
    <property type="protein sequence ID" value="KAK5629157.1"/>
    <property type="molecule type" value="Genomic_DNA"/>
</dbReference>
<dbReference type="InterPro" id="IPR025574">
    <property type="entry name" value="Nucleoporin_FG_rpt"/>
</dbReference>
<comment type="caution">
    <text evidence="4">The sequence shown here is derived from an EMBL/GenBank/DDBJ whole genome shotgun (WGS) entry which is preliminary data.</text>
</comment>
<feature type="compositionally biased region" description="Polar residues" evidence="3">
    <location>
        <begin position="1159"/>
        <end position="1174"/>
    </location>
</feature>
<evidence type="ECO:0000313" key="4">
    <source>
        <dbReference type="EMBL" id="KAK5629157.1"/>
    </source>
</evidence>
<feature type="compositionally biased region" description="Polar residues" evidence="3">
    <location>
        <begin position="992"/>
        <end position="1029"/>
    </location>
</feature>
<feature type="region of interest" description="Disordered" evidence="3">
    <location>
        <begin position="237"/>
        <end position="489"/>
    </location>
</feature>
<feature type="compositionally biased region" description="Acidic residues" evidence="3">
    <location>
        <begin position="428"/>
        <end position="449"/>
    </location>
</feature>
<dbReference type="Proteomes" id="UP001305414">
    <property type="component" value="Unassembled WGS sequence"/>
</dbReference>
<name>A0AAN7UIG6_9PEZI</name>
<feature type="region of interest" description="Disordered" evidence="3">
    <location>
        <begin position="504"/>
        <end position="1033"/>
    </location>
</feature>
<reference evidence="4 5" key="1">
    <citation type="submission" date="2023-10" db="EMBL/GenBank/DDBJ databases">
        <title>Draft genome sequence of Xylaria bambusicola isolate GMP-LS, the root and basal stem rot pathogen of sugarcane in Indonesia.</title>
        <authorList>
            <person name="Selvaraj P."/>
            <person name="Muralishankar V."/>
            <person name="Muruganantham S."/>
            <person name="Sp S."/>
            <person name="Haryani S."/>
            <person name="Lau K.J.X."/>
            <person name="Naqvi N.I."/>
        </authorList>
    </citation>
    <scope>NUCLEOTIDE SEQUENCE [LARGE SCALE GENOMIC DNA]</scope>
    <source>
        <strain evidence="4">GMP-LS</strain>
    </source>
</reference>
<feature type="compositionally biased region" description="Polar residues" evidence="3">
    <location>
        <begin position="681"/>
        <end position="694"/>
    </location>
</feature>
<feature type="compositionally biased region" description="Polar residues" evidence="3">
    <location>
        <begin position="659"/>
        <end position="670"/>
    </location>
</feature>
<feature type="compositionally biased region" description="Low complexity" evidence="3">
    <location>
        <begin position="718"/>
        <end position="736"/>
    </location>
</feature>
<feature type="compositionally biased region" description="Polar residues" evidence="3">
    <location>
        <begin position="762"/>
        <end position="771"/>
    </location>
</feature>
<evidence type="ECO:0000256" key="3">
    <source>
        <dbReference type="SAM" id="MobiDB-lite"/>
    </source>
</evidence>
<feature type="region of interest" description="Disordered" evidence="3">
    <location>
        <begin position="1053"/>
        <end position="1192"/>
    </location>
</feature>
<feature type="compositionally biased region" description="Low complexity" evidence="3">
    <location>
        <begin position="1131"/>
        <end position="1144"/>
    </location>
</feature>
<proteinExistence type="predicted"/>
<evidence type="ECO:0000256" key="1">
    <source>
        <dbReference type="ARBA" id="ARBA00004567"/>
    </source>
</evidence>
<feature type="compositionally biased region" description="Basic and acidic residues" evidence="3">
    <location>
        <begin position="778"/>
        <end position="795"/>
    </location>
</feature>
<feature type="compositionally biased region" description="Polar residues" evidence="3">
    <location>
        <begin position="578"/>
        <end position="609"/>
    </location>
</feature>
<sequence>MNFNSTPYKSRPPPGQLGSSPFRSSPASKFRSSLVPTSRPSPVRSPNPSSKSTKTSTSARDIFRTSTPCSQRTTEFTPDLPAEATRTNAGVRKFAPRKSVSTGMSNTGSSEHFKLKIPDPDPDLTGQALAKAIPDDPTRTGSIYADQFLAHKCPAHFDELQRRQFFCILDLRRLKYAADEIFTKKDWKLNILNFAKEYEKSRSLIMLRYGLYEFKSCKPSNEVLNKWRAAQGLSPGIVDEGTARASPAKSTKRKAERELTPESNALMASTTNQNKRRNLAQEAEDPNHAKLAPFKSKRKADETGELDENKPNKQQKSTPSAATSLFASILNKTQNGGPIPSKQAASQPPSLFGISKPKDAQDSNFATKANPFTPASGSLFASPAKANNIGTPAGSVLAGPKNGATPTANTGNIFSYLSESSSGSSGNEQDDADDNETDSEPEQDSEEQDASAAVSTGTSTPPVQNGSLFGASNKTTNATNIFGDVSKPVDVPTKGGLFGRVQMSANGQPVRADPGLNEKKENSITPAKKPGDFTFNPATTPISFGQATPEVSKSITKDTRSNAETGSSESKKPASIFGASSQPSLFSASTIKSQSSETPVSIFSSQKPATGSAGLPGVTPTNSGAKPSSGGNEAPASTGLFGVTPTPTAKRSFGGDETPTFTGIFGSTASKPAGKRVFGSEEQTSQDDTATKKQAVSIFDKPATSASAPSETKLFGSTADTKPAVAKTAAATPAVKEQTPSIFDKSFIEKSAKSAAEPKVEGSTNLFNRGSNPLFGAPKDEKKENDQKEQKDNKDASSAPNAPSTENKAPSIFDQAFIAKSAKSAAQPKVEGSTSLFSRGSNPLFGAEKTNGTTSNDTKSIFDQPKTQSSTEQTSNSGKPQVSNDGNKENAGSVLANKPLAPLTATPSIFGAPAASTPAASSSTLFGAKPQEEPAKPAFSSSLFGAKAPEEPAKPAVSAGLFGAKPSAEPSQSASSNLSNSSTTANNSIFSFGSQPNTQSTSMTFGGGSTASPAVSFGASSSQPNTKQIGFQFGSPAASANATFTFGQSSPASGFTFSAGGDKQTVNNPFATSQSNSQPPAPLFGGNSATNTPSSSFTFGFGQQSSSTPQAAAPSSQGGGIFGNLAKPNGSSSFTFGQTSSGQSNSQASLFPKPAGLMNASSHLQPSGDGSTRASKPILRPFLRRGPKHRKN</sequence>
<feature type="compositionally biased region" description="Polar residues" evidence="3">
    <location>
        <begin position="1064"/>
        <end position="1078"/>
    </location>
</feature>
<protein>
    <submittedName>
        <fullName evidence="4">Uncharacterized protein</fullName>
    </submittedName>
</protein>
<feature type="region of interest" description="Disordered" evidence="3">
    <location>
        <begin position="1"/>
        <end position="76"/>
    </location>
</feature>
<dbReference type="PANTHER" id="PTHR38697">
    <property type="entry name" value="NUCLEAR PORE COMPLEX PROTEIN SIMILAR TO S. CEREVISIAE NUP2 (EUROFUNG)"/>
    <property type="match status" value="1"/>
</dbReference>
<dbReference type="InterPro" id="IPR053074">
    <property type="entry name" value="NPC_Nucleoporin"/>
</dbReference>
<feature type="compositionally biased region" description="Polar residues" evidence="3">
    <location>
        <begin position="404"/>
        <end position="413"/>
    </location>
</feature>
<keyword evidence="2" id="KW-0811">Translocation</keyword>
<feature type="compositionally biased region" description="Polar residues" evidence="3">
    <location>
        <begin position="619"/>
        <end position="631"/>
    </location>
</feature>
<feature type="compositionally biased region" description="Basic residues" evidence="3">
    <location>
        <begin position="1182"/>
        <end position="1192"/>
    </location>
</feature>
<feature type="compositionally biased region" description="Polar residues" evidence="3">
    <location>
        <begin position="832"/>
        <end position="841"/>
    </location>
</feature>
<keyword evidence="2" id="KW-0509">mRNA transport</keyword>
<keyword evidence="2" id="KW-0906">Nuclear pore complex</keyword>
<accession>A0AAN7UIG6</accession>
<feature type="compositionally biased region" description="Polar residues" evidence="3">
    <location>
        <begin position="453"/>
        <end position="480"/>
    </location>
</feature>
<keyword evidence="2" id="KW-0539">Nucleus</keyword>
<feature type="compositionally biased region" description="Polar residues" evidence="3">
    <location>
        <begin position="261"/>
        <end position="273"/>
    </location>
</feature>
<feature type="compositionally biased region" description="Low complexity" evidence="3">
    <location>
        <begin position="1094"/>
        <end position="1116"/>
    </location>
</feature>
<feature type="compositionally biased region" description="Low complexity" evidence="3">
    <location>
        <begin position="31"/>
        <end position="58"/>
    </location>
</feature>